<evidence type="ECO:0000313" key="9">
    <source>
        <dbReference type="Proteomes" id="UP000198703"/>
    </source>
</evidence>
<evidence type="ECO:0000256" key="5">
    <source>
        <dbReference type="ARBA" id="ARBA00023295"/>
    </source>
</evidence>
<dbReference type="GO" id="GO:0005975">
    <property type="term" value="P:carbohydrate metabolic process"/>
    <property type="evidence" value="ECO:0007669"/>
    <property type="project" value="InterPro"/>
</dbReference>
<comment type="catalytic activity">
    <reaction evidence="1">
        <text>Hydrolysis of terminal non-reducing N-acetyl-D-hexosamine residues in N-acetyl-beta-D-hexosaminides.</text>
        <dbReference type="EC" id="3.2.1.52"/>
    </reaction>
</comment>
<gene>
    <name evidence="8" type="ORF">SAMN05444370_101296</name>
</gene>
<dbReference type="EC" id="3.2.1.52" evidence="3"/>
<keyword evidence="4" id="KW-0378">Hydrolase</keyword>
<evidence type="ECO:0000259" key="7">
    <source>
        <dbReference type="Pfam" id="PF00933"/>
    </source>
</evidence>
<name>A0A1H3VUB7_9RHOB</name>
<evidence type="ECO:0000256" key="4">
    <source>
        <dbReference type="ARBA" id="ARBA00022801"/>
    </source>
</evidence>
<dbReference type="Pfam" id="PF00933">
    <property type="entry name" value="Glyco_hydro_3"/>
    <property type="match status" value="1"/>
</dbReference>
<reference evidence="8 9" key="1">
    <citation type="submission" date="2016-10" db="EMBL/GenBank/DDBJ databases">
        <authorList>
            <person name="de Groot N.N."/>
        </authorList>
    </citation>
    <scope>NUCLEOTIDE SEQUENCE [LARGE SCALE GENOMIC DNA]</scope>
    <source>
        <strain evidence="8 9">DSM 15345</strain>
    </source>
</reference>
<dbReference type="AlphaFoldDB" id="A0A1H3VUB7"/>
<dbReference type="InterPro" id="IPR036962">
    <property type="entry name" value="Glyco_hydro_3_N_sf"/>
</dbReference>
<proteinExistence type="inferred from homology"/>
<dbReference type="PANTHER" id="PTHR30480">
    <property type="entry name" value="BETA-HEXOSAMINIDASE-RELATED"/>
    <property type="match status" value="1"/>
</dbReference>
<keyword evidence="9" id="KW-1185">Reference proteome</keyword>
<dbReference type="InterPro" id="IPR019800">
    <property type="entry name" value="Glyco_hydro_3_AS"/>
</dbReference>
<evidence type="ECO:0000256" key="3">
    <source>
        <dbReference type="ARBA" id="ARBA00012663"/>
    </source>
</evidence>
<dbReference type="GO" id="GO:0004563">
    <property type="term" value="F:beta-N-acetylhexosaminidase activity"/>
    <property type="evidence" value="ECO:0007669"/>
    <property type="project" value="UniProtKB-EC"/>
</dbReference>
<evidence type="ECO:0000256" key="1">
    <source>
        <dbReference type="ARBA" id="ARBA00001231"/>
    </source>
</evidence>
<dbReference type="STRING" id="89524.SAMN05444370_101296"/>
<dbReference type="Gene3D" id="3.20.20.300">
    <property type="entry name" value="Glycoside hydrolase, family 3, N-terminal domain"/>
    <property type="match status" value="1"/>
</dbReference>
<sequence length="328" mass="34627">MNAARAAIFGLSGPTPTPMERDFFRAADPWGFILFGRNVETPGQLSALCASLRDAVGRDAPILIDQEGGRVARLRGPVWREWPDVADHIAATPPGARDAMLRDRYRAIALELSACGVDVNCAPVLDVAAPDCHPFLTPRALGSDAETVARHGRAIREAMAGGGVSAVVKHIPGHGRARVDSHRELPVIEADIETLRAVDFAPFRANADAAMAMTGHLMLPAIDPDACATFSPAVIEVIRTEIGFDGLLMTDDLAMGALSGTAAERAARALKAGCDLVLHCTGDRAEMEAVAEAAPRLAGRARDRADAALAARPGRPETAPSMERADAR</sequence>
<dbReference type="InterPro" id="IPR001764">
    <property type="entry name" value="Glyco_hydro_3_N"/>
</dbReference>
<feature type="region of interest" description="Disordered" evidence="6">
    <location>
        <begin position="300"/>
        <end position="328"/>
    </location>
</feature>
<dbReference type="PANTHER" id="PTHR30480:SF13">
    <property type="entry name" value="BETA-HEXOSAMINIDASE"/>
    <property type="match status" value="1"/>
</dbReference>
<dbReference type="InterPro" id="IPR017853">
    <property type="entry name" value="GH"/>
</dbReference>
<dbReference type="RefSeq" id="WP_245730870.1">
    <property type="nucleotide sequence ID" value="NZ_FNQM01000001.1"/>
</dbReference>
<comment type="similarity">
    <text evidence="2">Belongs to the glycosyl hydrolase 3 family.</text>
</comment>
<dbReference type="EMBL" id="FNQM01000001">
    <property type="protein sequence ID" value="SDZ77688.1"/>
    <property type="molecule type" value="Genomic_DNA"/>
</dbReference>
<protein>
    <recommendedName>
        <fullName evidence="3">beta-N-acetylhexosaminidase</fullName>
        <ecNumber evidence="3">3.2.1.52</ecNumber>
    </recommendedName>
</protein>
<organism evidence="8 9">
    <name type="scientific">Rubrimonas cliftonensis</name>
    <dbReference type="NCBI Taxonomy" id="89524"/>
    <lineage>
        <taxon>Bacteria</taxon>
        <taxon>Pseudomonadati</taxon>
        <taxon>Pseudomonadota</taxon>
        <taxon>Alphaproteobacteria</taxon>
        <taxon>Rhodobacterales</taxon>
        <taxon>Paracoccaceae</taxon>
        <taxon>Rubrimonas</taxon>
    </lineage>
</organism>
<evidence type="ECO:0000313" key="8">
    <source>
        <dbReference type="EMBL" id="SDZ77688.1"/>
    </source>
</evidence>
<accession>A0A1H3VUB7</accession>
<feature type="domain" description="Glycoside hydrolase family 3 N-terminal" evidence="7">
    <location>
        <begin position="31"/>
        <end position="294"/>
    </location>
</feature>
<dbReference type="GO" id="GO:0009254">
    <property type="term" value="P:peptidoglycan turnover"/>
    <property type="evidence" value="ECO:0007669"/>
    <property type="project" value="TreeGrafter"/>
</dbReference>
<dbReference type="SUPFAM" id="SSF51445">
    <property type="entry name" value="(Trans)glycosidases"/>
    <property type="match status" value="1"/>
</dbReference>
<dbReference type="Proteomes" id="UP000198703">
    <property type="component" value="Unassembled WGS sequence"/>
</dbReference>
<evidence type="ECO:0000256" key="6">
    <source>
        <dbReference type="SAM" id="MobiDB-lite"/>
    </source>
</evidence>
<dbReference type="InterPro" id="IPR050226">
    <property type="entry name" value="NagZ_Beta-hexosaminidase"/>
</dbReference>
<dbReference type="PROSITE" id="PS00775">
    <property type="entry name" value="GLYCOSYL_HYDROL_F3"/>
    <property type="match status" value="1"/>
</dbReference>
<evidence type="ECO:0000256" key="2">
    <source>
        <dbReference type="ARBA" id="ARBA00005336"/>
    </source>
</evidence>
<keyword evidence="5" id="KW-0326">Glycosidase</keyword>